<dbReference type="Proteomes" id="UP001208041">
    <property type="component" value="Unassembled WGS sequence"/>
</dbReference>
<dbReference type="InterPro" id="IPR006680">
    <property type="entry name" value="Amidohydro-rel"/>
</dbReference>
<evidence type="ECO:0000313" key="4">
    <source>
        <dbReference type="Proteomes" id="UP001208041"/>
    </source>
</evidence>
<protein>
    <submittedName>
        <fullName evidence="3">Amidohydrolase family protein</fullName>
    </submittedName>
</protein>
<comment type="caution">
    <text evidence="3">The sequence shown here is derived from an EMBL/GenBank/DDBJ whole genome shotgun (WGS) entry which is preliminary data.</text>
</comment>
<dbReference type="EMBL" id="JAOYFC010000001">
    <property type="protein sequence ID" value="MCV6823482.1"/>
    <property type="molecule type" value="Genomic_DNA"/>
</dbReference>
<dbReference type="PANTHER" id="PTHR43569">
    <property type="entry name" value="AMIDOHYDROLASE"/>
    <property type="match status" value="1"/>
</dbReference>
<dbReference type="PANTHER" id="PTHR43569:SF2">
    <property type="entry name" value="AMIDOHYDROLASE-RELATED DOMAIN-CONTAINING PROTEIN"/>
    <property type="match status" value="1"/>
</dbReference>
<dbReference type="GO" id="GO:0016787">
    <property type="term" value="F:hydrolase activity"/>
    <property type="evidence" value="ECO:0007669"/>
    <property type="project" value="InterPro"/>
</dbReference>
<dbReference type="AlphaFoldDB" id="A0AAE3LPJ8"/>
<feature type="domain" description="Amidohydrolase-related" evidence="2">
    <location>
        <begin position="3"/>
        <end position="274"/>
    </location>
</feature>
<evidence type="ECO:0000259" key="2">
    <source>
        <dbReference type="Pfam" id="PF04909"/>
    </source>
</evidence>
<organism evidence="3 4">
    <name type="scientific">Halocynthiibacter halioticoli</name>
    <dbReference type="NCBI Taxonomy" id="2986804"/>
    <lineage>
        <taxon>Bacteria</taxon>
        <taxon>Pseudomonadati</taxon>
        <taxon>Pseudomonadota</taxon>
        <taxon>Alphaproteobacteria</taxon>
        <taxon>Rhodobacterales</taxon>
        <taxon>Paracoccaceae</taxon>
        <taxon>Halocynthiibacter</taxon>
    </lineage>
</organism>
<proteinExistence type="inferred from homology"/>
<evidence type="ECO:0000313" key="3">
    <source>
        <dbReference type="EMBL" id="MCV6823482.1"/>
    </source>
</evidence>
<accession>A0AAE3LPJ8</accession>
<keyword evidence="4" id="KW-1185">Reference proteome</keyword>
<comment type="similarity">
    <text evidence="1">Belongs to the metallo-dependent hydrolases superfamily.</text>
</comment>
<sequence length="278" mass="31069">MRIDAHQHFWALARGDYDWLTPELADIYRDFLPADLAPMLETAKIDGTIAVQAAPTVAETEYLLELAATHEMISGVVGWIDFEAKDAIATLEKLARDPHLVGVRPMIQSIPDPDWMLTEQFTSVFDALQAHNLAFDALTFPIHLDNLHTLLTRHSGLTCVIDHASKPQIRNAEFDDWANGMSKIANDTTAFCKLSGLATEADDRWSFEAVKPYVDQLLETFGPTRLIWGSDWPVCTLATTYQEWVGMTEQFLASLSEAERAAIMGGNAQRAYKLKDKS</sequence>
<dbReference type="InterPro" id="IPR052350">
    <property type="entry name" value="Metallo-dep_Lactonases"/>
</dbReference>
<dbReference type="RefSeq" id="WP_263952326.1">
    <property type="nucleotide sequence ID" value="NZ_JAOYFC010000001.1"/>
</dbReference>
<name>A0AAE3LPJ8_9RHOB</name>
<reference evidence="3" key="1">
    <citation type="submission" date="2022-10" db="EMBL/GenBank/DDBJ databases">
        <authorList>
            <person name="Yue Y."/>
        </authorList>
    </citation>
    <scope>NUCLEOTIDE SEQUENCE</scope>
    <source>
        <strain evidence="3">Z654</strain>
    </source>
</reference>
<dbReference type="Gene3D" id="3.20.20.140">
    <property type="entry name" value="Metal-dependent hydrolases"/>
    <property type="match status" value="1"/>
</dbReference>
<evidence type="ECO:0000256" key="1">
    <source>
        <dbReference type="ARBA" id="ARBA00038310"/>
    </source>
</evidence>
<dbReference type="SUPFAM" id="SSF51556">
    <property type="entry name" value="Metallo-dependent hydrolases"/>
    <property type="match status" value="1"/>
</dbReference>
<dbReference type="Pfam" id="PF04909">
    <property type="entry name" value="Amidohydro_2"/>
    <property type="match status" value="1"/>
</dbReference>
<gene>
    <name evidence="3" type="ORF">OH136_02845</name>
</gene>
<dbReference type="InterPro" id="IPR032466">
    <property type="entry name" value="Metal_Hydrolase"/>
</dbReference>